<evidence type="ECO:0000313" key="2">
    <source>
        <dbReference type="Proteomes" id="UP000235050"/>
    </source>
</evidence>
<name>A0A2N5J8U2_9BIFI</name>
<comment type="caution">
    <text evidence="1">The sequence shown here is derived from an EMBL/GenBank/DDBJ whole genome shotgun (WGS) entry which is preliminary data.</text>
</comment>
<dbReference type="Gene3D" id="2.40.370.10">
    <property type="entry name" value="AttH-like domain"/>
    <property type="match status" value="1"/>
</dbReference>
<organism evidence="1 2">
    <name type="scientific">Bifidobacterium margollesii</name>
    <dbReference type="NCBI Taxonomy" id="2020964"/>
    <lineage>
        <taxon>Bacteria</taxon>
        <taxon>Bacillati</taxon>
        <taxon>Actinomycetota</taxon>
        <taxon>Actinomycetes</taxon>
        <taxon>Bifidobacteriales</taxon>
        <taxon>Bifidobacteriaceae</taxon>
        <taxon>Bifidobacterium</taxon>
    </lineage>
</organism>
<accession>A0A2N5J8U2</accession>
<dbReference type="AlphaFoldDB" id="A0A2N5J8U2"/>
<reference evidence="1 2" key="1">
    <citation type="submission" date="2017-07" db="EMBL/GenBank/DDBJ databases">
        <title>Bifidobacterium novel species.</title>
        <authorList>
            <person name="Lugli G.A."/>
            <person name="Milani C."/>
            <person name="Duranti S."/>
            <person name="Mangifesta M."/>
        </authorList>
    </citation>
    <scope>NUCLEOTIDE SEQUENCE [LARGE SCALE GENOMIC DNA]</scope>
    <source>
        <strain evidence="2">Uis1B</strain>
    </source>
</reference>
<dbReference type="SUPFAM" id="SSF159245">
    <property type="entry name" value="AttH-like"/>
    <property type="match status" value="1"/>
</dbReference>
<gene>
    <name evidence="1" type="ORF">Uis1B_1549</name>
</gene>
<proteinExistence type="predicted"/>
<dbReference type="Proteomes" id="UP000235050">
    <property type="component" value="Unassembled WGS sequence"/>
</dbReference>
<protein>
    <submittedName>
        <fullName evidence="1">Hydroxyneurosporene synthase (CrtC)</fullName>
    </submittedName>
</protein>
<dbReference type="EMBL" id="NMWU01000027">
    <property type="protein sequence ID" value="PLS30629.1"/>
    <property type="molecule type" value="Genomic_DNA"/>
</dbReference>
<dbReference type="InterPro" id="IPR023374">
    <property type="entry name" value="AttH-like_dom_sf"/>
</dbReference>
<keyword evidence="2" id="KW-1185">Reference proteome</keyword>
<sequence>MSKAMNPIRLENTPSDFAKRGVRQGPVEVWEDGRRDDDRAGAYEWWYFDFMMDDGTKVVIHFHTKPVRKCGKKGYTPSPGMAVYLPDGTKYEDEPLYKADEIAMATDRCDVRMGPHTVQGDLSTYEIHYEPVNGIGADLTLTSMSSPWRPGNAYFDFGDGRYFTWLCVVPKGRVTGTIQYEGKTHRVNGYGYHDHQWCTVDHVTAFNHWFWGRQAFGDYTMLNFQIVTSKHYDYQKIAMTVLEDKDGNVVFENTDPANVTWKVTEEYTQPETDTRYPKRSLFIIDSEQGHMTYDVDVLHEIGYIDAAAMLPKPMVWALERKGFHPTYVREAAHGVMDFTPRTTKANDIETKESIDSETLHRESDMIYEFIYPGITYLEHI</sequence>
<dbReference type="RefSeq" id="WP_101617219.1">
    <property type="nucleotide sequence ID" value="NZ_NMWU01000027.1"/>
</dbReference>
<dbReference type="OrthoDB" id="5491608at2"/>
<evidence type="ECO:0000313" key="1">
    <source>
        <dbReference type="EMBL" id="PLS30629.1"/>
    </source>
</evidence>